<sequence length="24" mass="2502">MGHIDFRSGVGAASQREIIATGLD</sequence>
<dbReference type="EMBL" id="CCSD01000091">
    <property type="protein sequence ID" value="CDZ91010.1"/>
    <property type="molecule type" value="Genomic_DNA"/>
</dbReference>
<dbReference type="Proteomes" id="UP000042997">
    <property type="component" value="Unassembled WGS sequence"/>
</dbReference>
<protein>
    <submittedName>
        <fullName evidence="1">Uncharacterized protein</fullName>
    </submittedName>
</protein>
<evidence type="ECO:0000313" key="2">
    <source>
        <dbReference type="Proteomes" id="UP000042997"/>
    </source>
</evidence>
<evidence type="ECO:0000313" key="1">
    <source>
        <dbReference type="EMBL" id="CDZ91010.1"/>
    </source>
</evidence>
<dbReference type="AlphaFoldDB" id="A0A098BS39"/>
<proteinExistence type="predicted"/>
<accession>A0A098BS39</accession>
<gene>
    <name evidence="1" type="ORF">RHRU231_770131</name>
</gene>
<name>A0A098BS39_9NOCA</name>
<organism evidence="1 2">
    <name type="scientific">Rhodococcus ruber</name>
    <dbReference type="NCBI Taxonomy" id="1830"/>
    <lineage>
        <taxon>Bacteria</taxon>
        <taxon>Bacillati</taxon>
        <taxon>Actinomycetota</taxon>
        <taxon>Actinomycetes</taxon>
        <taxon>Mycobacteriales</taxon>
        <taxon>Nocardiaceae</taxon>
        <taxon>Rhodococcus</taxon>
    </lineage>
</organism>
<reference evidence="1 2" key="1">
    <citation type="journal article" date="2014" name="Genome Announc.">
        <title>Draft Genome Sequence of Propane- and Butane-Oxidizing Actinobacterium Rhodococcus ruber IEGM 231.</title>
        <authorList>
            <person name="Ivshina I.B."/>
            <person name="Kuyukina M.S."/>
            <person name="Krivoruchko A.V."/>
            <person name="Barbe V."/>
            <person name="Fischer C."/>
        </authorList>
    </citation>
    <scope>NUCLEOTIDE SEQUENCE [LARGE SCALE GENOMIC DNA]</scope>
</reference>